<dbReference type="EMBL" id="RQTK01000117">
    <property type="protein sequence ID" value="RUS87199.1"/>
    <property type="molecule type" value="Genomic_DNA"/>
</dbReference>
<dbReference type="Proteomes" id="UP000271974">
    <property type="component" value="Unassembled WGS sequence"/>
</dbReference>
<dbReference type="InterPro" id="IPR042098">
    <property type="entry name" value="TauD-like_sf"/>
</dbReference>
<dbReference type="OrthoDB" id="408743at2759"/>
<feature type="non-terminal residue" evidence="2">
    <location>
        <position position="113"/>
    </location>
</feature>
<proteinExistence type="predicted"/>
<dbReference type="AlphaFoldDB" id="A0A3S0ZZY4"/>
<dbReference type="Gene3D" id="3.60.130.10">
    <property type="entry name" value="Clavaminate synthase-like"/>
    <property type="match status" value="1"/>
</dbReference>
<name>A0A3S0ZZY4_ELYCH</name>
<dbReference type="STRING" id="188477.A0A3S0ZZY4"/>
<evidence type="ECO:0000313" key="2">
    <source>
        <dbReference type="EMBL" id="RUS87199.1"/>
    </source>
</evidence>
<evidence type="ECO:0000313" key="3">
    <source>
        <dbReference type="Proteomes" id="UP000271974"/>
    </source>
</evidence>
<protein>
    <submittedName>
        <fullName evidence="2">Uncharacterized protein</fullName>
    </submittedName>
</protein>
<dbReference type="PANTHER" id="PTHR10696:SF21">
    <property type="entry name" value="TAUD_TFDA-LIKE DOMAIN-CONTAINING PROTEIN"/>
    <property type="match status" value="1"/>
</dbReference>
<sequence>MVIETTKLVGPTKISDQKDFGDFRFPLVLSPSESESRKSIDTVDAACDWVKNNKAELDAQLLQNGAILFRGFPLKDAQDFDKFVGAFDREPLPYVGGAAPRKVITPRVFTANE</sequence>
<dbReference type="PANTHER" id="PTHR10696">
    <property type="entry name" value="GAMMA-BUTYROBETAINE HYDROXYLASE-RELATED"/>
    <property type="match status" value="1"/>
</dbReference>
<comment type="caution">
    <text evidence="2">The sequence shown here is derived from an EMBL/GenBank/DDBJ whole genome shotgun (WGS) entry which is preliminary data.</text>
</comment>
<organism evidence="2 3">
    <name type="scientific">Elysia chlorotica</name>
    <name type="common">Eastern emerald elysia</name>
    <name type="synonym">Sea slug</name>
    <dbReference type="NCBI Taxonomy" id="188477"/>
    <lineage>
        <taxon>Eukaryota</taxon>
        <taxon>Metazoa</taxon>
        <taxon>Spiralia</taxon>
        <taxon>Lophotrochozoa</taxon>
        <taxon>Mollusca</taxon>
        <taxon>Gastropoda</taxon>
        <taxon>Heterobranchia</taxon>
        <taxon>Euthyneura</taxon>
        <taxon>Panpulmonata</taxon>
        <taxon>Sacoglossa</taxon>
        <taxon>Placobranchoidea</taxon>
        <taxon>Plakobranchidae</taxon>
        <taxon>Elysia</taxon>
    </lineage>
</organism>
<accession>A0A3S0ZZY4</accession>
<dbReference type="InterPro" id="IPR050411">
    <property type="entry name" value="AlphaKG_dependent_hydroxylases"/>
</dbReference>
<dbReference type="SUPFAM" id="SSF51197">
    <property type="entry name" value="Clavaminate synthase-like"/>
    <property type="match status" value="1"/>
</dbReference>
<dbReference type="GO" id="GO:0016491">
    <property type="term" value="F:oxidoreductase activity"/>
    <property type="evidence" value="ECO:0007669"/>
    <property type="project" value="UniProtKB-KW"/>
</dbReference>
<keyword evidence="3" id="KW-1185">Reference proteome</keyword>
<reference evidence="2 3" key="1">
    <citation type="submission" date="2019-01" db="EMBL/GenBank/DDBJ databases">
        <title>A draft genome assembly of the solar-powered sea slug Elysia chlorotica.</title>
        <authorList>
            <person name="Cai H."/>
            <person name="Li Q."/>
            <person name="Fang X."/>
            <person name="Li J."/>
            <person name="Curtis N.E."/>
            <person name="Altenburger A."/>
            <person name="Shibata T."/>
            <person name="Feng M."/>
            <person name="Maeda T."/>
            <person name="Schwartz J.A."/>
            <person name="Shigenobu S."/>
            <person name="Lundholm N."/>
            <person name="Nishiyama T."/>
            <person name="Yang H."/>
            <person name="Hasebe M."/>
            <person name="Li S."/>
            <person name="Pierce S.K."/>
            <person name="Wang J."/>
        </authorList>
    </citation>
    <scope>NUCLEOTIDE SEQUENCE [LARGE SCALE GENOMIC DNA]</scope>
    <source>
        <strain evidence="2">EC2010</strain>
        <tissue evidence="2">Whole organism of an adult</tissue>
    </source>
</reference>
<evidence type="ECO:0000256" key="1">
    <source>
        <dbReference type="ARBA" id="ARBA00023002"/>
    </source>
</evidence>
<keyword evidence="1" id="KW-0560">Oxidoreductase</keyword>
<gene>
    <name evidence="2" type="ORF">EGW08_005039</name>
</gene>